<dbReference type="InterPro" id="IPR010065">
    <property type="entry name" value="AA_ABC_transptr_permease_3TM"/>
</dbReference>
<feature type="domain" description="ABC transmembrane type-1" evidence="9">
    <location>
        <begin position="12"/>
        <end position="195"/>
    </location>
</feature>
<keyword evidence="5" id="KW-0029">Amino-acid transport</keyword>
<keyword evidence="6 8" id="KW-1133">Transmembrane helix</keyword>
<evidence type="ECO:0000256" key="1">
    <source>
        <dbReference type="ARBA" id="ARBA00004651"/>
    </source>
</evidence>
<feature type="transmembrane region" description="Helical" evidence="8">
    <location>
        <begin position="47"/>
        <end position="71"/>
    </location>
</feature>
<evidence type="ECO:0000256" key="3">
    <source>
        <dbReference type="ARBA" id="ARBA00022475"/>
    </source>
</evidence>
<dbReference type="SUPFAM" id="SSF161098">
    <property type="entry name" value="MetI-like"/>
    <property type="match status" value="1"/>
</dbReference>
<keyword evidence="4 8" id="KW-0812">Transmembrane</keyword>
<dbReference type="RefSeq" id="WP_141164814.1">
    <property type="nucleotide sequence ID" value="NZ_VHQG01000005.1"/>
</dbReference>
<dbReference type="EMBL" id="VHQG01000005">
    <property type="protein sequence ID" value="TPW74236.1"/>
    <property type="molecule type" value="Genomic_DNA"/>
</dbReference>
<evidence type="ECO:0000256" key="2">
    <source>
        <dbReference type="ARBA" id="ARBA00022448"/>
    </source>
</evidence>
<dbReference type="GO" id="GO:0022857">
    <property type="term" value="F:transmembrane transporter activity"/>
    <property type="evidence" value="ECO:0007669"/>
    <property type="project" value="InterPro"/>
</dbReference>
<proteinExistence type="inferred from homology"/>
<accession>A0A506XVN5</accession>
<feature type="transmembrane region" description="Helical" evidence="8">
    <location>
        <begin position="6"/>
        <end position="35"/>
    </location>
</feature>
<dbReference type="GO" id="GO:0043190">
    <property type="term" value="C:ATP-binding cassette (ABC) transporter complex"/>
    <property type="evidence" value="ECO:0007669"/>
    <property type="project" value="InterPro"/>
</dbReference>
<dbReference type="PANTHER" id="PTHR30614">
    <property type="entry name" value="MEMBRANE COMPONENT OF AMINO ACID ABC TRANSPORTER"/>
    <property type="match status" value="1"/>
</dbReference>
<feature type="transmembrane region" description="Helical" evidence="8">
    <location>
        <begin position="180"/>
        <end position="202"/>
    </location>
</feature>
<dbReference type="AlphaFoldDB" id="A0A506XVN5"/>
<organism evidence="10 11">
    <name type="scientific">Schumannella soli</name>
    <dbReference type="NCBI Taxonomy" id="2590779"/>
    <lineage>
        <taxon>Bacteria</taxon>
        <taxon>Bacillati</taxon>
        <taxon>Actinomycetota</taxon>
        <taxon>Actinomycetes</taxon>
        <taxon>Micrococcales</taxon>
        <taxon>Microbacteriaceae</taxon>
        <taxon>Schumannella</taxon>
    </lineage>
</organism>
<protein>
    <submittedName>
        <fullName evidence="10">Amino acid ABC transporter permease</fullName>
    </submittedName>
</protein>
<feature type="transmembrane region" description="Helical" evidence="8">
    <location>
        <begin position="77"/>
        <end position="97"/>
    </location>
</feature>
<keyword evidence="3" id="KW-1003">Cell membrane</keyword>
<sequence length="213" mass="22460">MGDALVAILLGLPMTLLVTAASFAIGLVGGVPLLLGLRSRIRFVRLAVRLVIDLIRGVPPIVWLFLLYFGIAIGSFRFNSLVAAIVGLGVISSAYLAEIYRGGFATLPRGQFEAAQALGLGRATTLGRVLAPQALRTALPSMATFLLSLLKDSSIASTIGVTEMVTAATVFARQNTATAGIVPFFLAAAVYFALSIPVAVFARRLDTRLRKAL</sequence>
<dbReference type="InterPro" id="IPR043429">
    <property type="entry name" value="ArtM/GltK/GlnP/TcyL/YhdX-like"/>
</dbReference>
<keyword evidence="2 8" id="KW-0813">Transport</keyword>
<evidence type="ECO:0000256" key="7">
    <source>
        <dbReference type="ARBA" id="ARBA00023136"/>
    </source>
</evidence>
<dbReference type="Pfam" id="PF00528">
    <property type="entry name" value="BPD_transp_1"/>
    <property type="match status" value="1"/>
</dbReference>
<evidence type="ECO:0000256" key="6">
    <source>
        <dbReference type="ARBA" id="ARBA00022989"/>
    </source>
</evidence>
<evidence type="ECO:0000259" key="9">
    <source>
        <dbReference type="PROSITE" id="PS50928"/>
    </source>
</evidence>
<evidence type="ECO:0000313" key="11">
    <source>
        <dbReference type="Proteomes" id="UP000316252"/>
    </source>
</evidence>
<comment type="caution">
    <text evidence="10">The sequence shown here is derived from an EMBL/GenBank/DDBJ whole genome shotgun (WGS) entry which is preliminary data.</text>
</comment>
<dbReference type="Gene3D" id="1.10.3720.10">
    <property type="entry name" value="MetI-like"/>
    <property type="match status" value="1"/>
</dbReference>
<dbReference type="Proteomes" id="UP000316252">
    <property type="component" value="Unassembled WGS sequence"/>
</dbReference>
<keyword evidence="11" id="KW-1185">Reference proteome</keyword>
<comment type="similarity">
    <text evidence="8">Belongs to the binding-protein-dependent transport system permease family.</text>
</comment>
<dbReference type="PANTHER" id="PTHR30614:SF0">
    <property type="entry name" value="L-CYSTINE TRANSPORT SYSTEM PERMEASE PROTEIN TCYL"/>
    <property type="match status" value="1"/>
</dbReference>
<keyword evidence="7 8" id="KW-0472">Membrane</keyword>
<gene>
    <name evidence="10" type="ORF">FJ657_16595</name>
</gene>
<dbReference type="InterPro" id="IPR000515">
    <property type="entry name" value="MetI-like"/>
</dbReference>
<evidence type="ECO:0000256" key="5">
    <source>
        <dbReference type="ARBA" id="ARBA00022970"/>
    </source>
</evidence>
<evidence type="ECO:0000256" key="8">
    <source>
        <dbReference type="RuleBase" id="RU363032"/>
    </source>
</evidence>
<dbReference type="PROSITE" id="PS50928">
    <property type="entry name" value="ABC_TM1"/>
    <property type="match status" value="1"/>
</dbReference>
<dbReference type="OrthoDB" id="92598at2"/>
<evidence type="ECO:0000256" key="4">
    <source>
        <dbReference type="ARBA" id="ARBA00022692"/>
    </source>
</evidence>
<dbReference type="CDD" id="cd06261">
    <property type="entry name" value="TM_PBP2"/>
    <property type="match status" value="1"/>
</dbReference>
<comment type="subcellular location">
    <subcellularLocation>
        <location evidence="1 8">Cell membrane</location>
        <topology evidence="1 8">Multi-pass membrane protein</topology>
    </subcellularLocation>
</comment>
<name>A0A506XVN5_9MICO</name>
<dbReference type="NCBIfam" id="TIGR01726">
    <property type="entry name" value="HEQRo_perm_3TM"/>
    <property type="match status" value="1"/>
</dbReference>
<dbReference type="GO" id="GO:0006865">
    <property type="term" value="P:amino acid transport"/>
    <property type="evidence" value="ECO:0007669"/>
    <property type="project" value="UniProtKB-KW"/>
</dbReference>
<dbReference type="InterPro" id="IPR035906">
    <property type="entry name" value="MetI-like_sf"/>
</dbReference>
<evidence type="ECO:0000313" key="10">
    <source>
        <dbReference type="EMBL" id="TPW74236.1"/>
    </source>
</evidence>
<reference evidence="10 11" key="1">
    <citation type="submission" date="2019-06" db="EMBL/GenBank/DDBJ databases">
        <authorList>
            <person name="Li F."/>
        </authorList>
    </citation>
    <scope>NUCLEOTIDE SEQUENCE [LARGE SCALE GENOMIC DNA]</scope>
    <source>
        <strain evidence="10 11">10F1D-1</strain>
    </source>
</reference>